<feature type="transmembrane region" description="Helical" evidence="8">
    <location>
        <begin position="236"/>
        <end position="258"/>
    </location>
</feature>
<feature type="transmembrane region" description="Helical" evidence="8">
    <location>
        <begin position="87"/>
        <end position="106"/>
    </location>
</feature>
<dbReference type="InterPro" id="IPR036259">
    <property type="entry name" value="MFS_trans_sf"/>
</dbReference>
<keyword evidence="3" id="KW-1003">Cell membrane</keyword>
<dbReference type="CDD" id="cd17503">
    <property type="entry name" value="MFS_LmrB_MDR_like"/>
    <property type="match status" value="1"/>
</dbReference>
<protein>
    <submittedName>
        <fullName evidence="10">Transport protein HsrA</fullName>
    </submittedName>
</protein>
<keyword evidence="11" id="KW-1185">Reference proteome</keyword>
<feature type="transmembrane region" description="Helical" evidence="8">
    <location>
        <begin position="173"/>
        <end position="195"/>
    </location>
</feature>
<comment type="subcellular location">
    <subcellularLocation>
        <location evidence="1">Cell membrane</location>
        <topology evidence="1">Multi-pass membrane protein</topology>
    </subcellularLocation>
</comment>
<evidence type="ECO:0000313" key="10">
    <source>
        <dbReference type="EMBL" id="UUP18646.1"/>
    </source>
</evidence>
<feature type="transmembrane region" description="Helical" evidence="8">
    <location>
        <begin position="264"/>
        <end position="280"/>
    </location>
</feature>
<keyword evidence="5 8" id="KW-1133">Transmembrane helix</keyword>
<feature type="transmembrane region" description="Helical" evidence="8">
    <location>
        <begin position="201"/>
        <end position="224"/>
    </location>
</feature>
<feature type="transmembrane region" description="Helical" evidence="8">
    <location>
        <begin position="329"/>
        <end position="351"/>
    </location>
</feature>
<name>A0ABY5MN14_9HYPH</name>
<keyword evidence="4 8" id="KW-0812">Transmembrane</keyword>
<dbReference type="PANTHER" id="PTHR42718:SF46">
    <property type="entry name" value="BLR6921 PROTEIN"/>
    <property type="match status" value="1"/>
</dbReference>
<evidence type="ECO:0000256" key="3">
    <source>
        <dbReference type="ARBA" id="ARBA00022475"/>
    </source>
</evidence>
<feature type="transmembrane region" description="Helical" evidence="8">
    <location>
        <begin position="392"/>
        <end position="417"/>
    </location>
</feature>
<dbReference type="EMBL" id="CP030941">
    <property type="protein sequence ID" value="UUP18646.1"/>
    <property type="molecule type" value="Genomic_DNA"/>
</dbReference>
<dbReference type="Proteomes" id="UP001342418">
    <property type="component" value="Chromosome"/>
</dbReference>
<feature type="transmembrane region" description="Helical" evidence="8">
    <location>
        <begin position="301"/>
        <end position="323"/>
    </location>
</feature>
<evidence type="ECO:0000259" key="9">
    <source>
        <dbReference type="PROSITE" id="PS50850"/>
    </source>
</evidence>
<dbReference type="SUPFAM" id="SSF103473">
    <property type="entry name" value="MFS general substrate transporter"/>
    <property type="match status" value="1"/>
</dbReference>
<accession>A0ABY5MN14</accession>
<feature type="transmembrane region" description="Helical" evidence="8">
    <location>
        <begin position="467"/>
        <end position="489"/>
    </location>
</feature>
<evidence type="ECO:0000313" key="11">
    <source>
        <dbReference type="Proteomes" id="UP001342418"/>
    </source>
</evidence>
<keyword evidence="2" id="KW-0813">Transport</keyword>
<evidence type="ECO:0000256" key="8">
    <source>
        <dbReference type="SAM" id="Phobius"/>
    </source>
</evidence>
<gene>
    <name evidence="10" type="primary">hsrA</name>
    <name evidence="10" type="ORF">NTH_03130</name>
</gene>
<dbReference type="Gene3D" id="1.20.1720.10">
    <property type="entry name" value="Multidrug resistance protein D"/>
    <property type="match status" value="1"/>
</dbReference>
<feature type="transmembrane region" description="Helical" evidence="8">
    <location>
        <begin position="363"/>
        <end position="386"/>
    </location>
</feature>
<evidence type="ECO:0000256" key="4">
    <source>
        <dbReference type="ARBA" id="ARBA00022692"/>
    </source>
</evidence>
<feature type="transmembrane region" description="Helical" evidence="8">
    <location>
        <begin position="144"/>
        <end position="161"/>
    </location>
</feature>
<evidence type="ECO:0000256" key="5">
    <source>
        <dbReference type="ARBA" id="ARBA00022989"/>
    </source>
</evidence>
<evidence type="ECO:0000256" key="7">
    <source>
        <dbReference type="SAM" id="MobiDB-lite"/>
    </source>
</evidence>
<evidence type="ECO:0000256" key="6">
    <source>
        <dbReference type="ARBA" id="ARBA00023136"/>
    </source>
</evidence>
<feature type="transmembrane region" description="Helical" evidence="8">
    <location>
        <begin position="429"/>
        <end position="447"/>
    </location>
</feature>
<evidence type="ECO:0000256" key="2">
    <source>
        <dbReference type="ARBA" id="ARBA00022448"/>
    </source>
</evidence>
<evidence type="ECO:0000256" key="1">
    <source>
        <dbReference type="ARBA" id="ARBA00004651"/>
    </source>
</evidence>
<dbReference type="InterPro" id="IPR020846">
    <property type="entry name" value="MFS_dom"/>
</dbReference>
<dbReference type="PRINTS" id="PR01036">
    <property type="entry name" value="TCRTETB"/>
</dbReference>
<feature type="transmembrane region" description="Helical" evidence="8">
    <location>
        <begin position="118"/>
        <end position="138"/>
    </location>
</feature>
<feature type="domain" description="Major facilitator superfamily (MFS) profile" evidence="9">
    <location>
        <begin position="49"/>
        <end position="494"/>
    </location>
</feature>
<feature type="region of interest" description="Disordered" evidence="7">
    <location>
        <begin position="1"/>
        <end position="36"/>
    </location>
</feature>
<organism evidence="10 11">
    <name type="scientific">Nitratireductor thuwali</name>
    <dbReference type="NCBI Taxonomy" id="2267699"/>
    <lineage>
        <taxon>Bacteria</taxon>
        <taxon>Pseudomonadati</taxon>
        <taxon>Pseudomonadota</taxon>
        <taxon>Alphaproteobacteria</taxon>
        <taxon>Hyphomicrobiales</taxon>
        <taxon>Phyllobacteriaceae</taxon>
        <taxon>Nitratireductor</taxon>
    </lineage>
</organism>
<reference evidence="10 11" key="1">
    <citation type="submission" date="2018-07" db="EMBL/GenBank/DDBJ databases">
        <title>Genome sequence of Nitratireductor thuwali#1536.</title>
        <authorList>
            <person name="Michoud G."/>
            <person name="Merlino G."/>
            <person name="Sefrji F.O."/>
            <person name="Daffonchio D."/>
        </authorList>
    </citation>
    <scope>NUCLEOTIDE SEQUENCE [LARGE SCALE GENOMIC DNA]</scope>
    <source>
        <strain evidence="11">Nit1536</strain>
    </source>
</reference>
<dbReference type="PROSITE" id="PS50850">
    <property type="entry name" value="MFS"/>
    <property type="match status" value="1"/>
</dbReference>
<keyword evidence="6 8" id="KW-0472">Membrane</keyword>
<sequence>MKSLAFPPWRGQHQRTLASATRPHISNRDSKRRIRRTPPKEYETLNRTLPLILAVALFMEQMDSTVIATSLPAIARDIGTNPVTLKLALTTYLVALAIFIPVSGWMADRFGAKRVFRIAIGVFVLGSIACAVSNSLLAFVLARFLQGMGGAMMTPVARLVLVRATPKDKLVSAMAWLTVPALIGPIAGPPLGGFITTYFSWHWIFLINVPIGLAGIALSGRVLPEFEGEERARLDWTGFALSGLAASGIVFGLSVISLPALPPAVGVMTVIVGLVSAWLYHRHARVCPRPILDLSLFANHAFRAAIVGASLFRVGVGAVPFLLPLMFQLIFGLTPFQSGLLTFASALGAIAMKFIASTTLRAVGFRLVLIVSALMGGGLIAVNALFRPDTPHLVIIAVLVAAGFLRSLFFTSANALVFAEIGDREASQAATISAAMQQISIAMGVAVGGGVLEVSSYLSGDALGTDAFVNAFVVVGLITLLAAVPYFSLPPDTGNAVSGHRRAGLAAPAGKAQAAE</sequence>
<dbReference type="PANTHER" id="PTHR42718">
    <property type="entry name" value="MAJOR FACILITATOR SUPERFAMILY MULTIDRUG TRANSPORTER MFSC"/>
    <property type="match status" value="1"/>
</dbReference>
<dbReference type="Pfam" id="PF07690">
    <property type="entry name" value="MFS_1"/>
    <property type="match status" value="2"/>
</dbReference>
<proteinExistence type="predicted"/>
<dbReference type="Gene3D" id="1.20.1250.20">
    <property type="entry name" value="MFS general substrate transporter like domains"/>
    <property type="match status" value="1"/>
</dbReference>
<dbReference type="InterPro" id="IPR011701">
    <property type="entry name" value="MFS"/>
</dbReference>